<evidence type="ECO:0000313" key="2">
    <source>
        <dbReference type="Proteomes" id="UP001060215"/>
    </source>
</evidence>
<accession>A0ACC0FW94</accession>
<evidence type="ECO:0000313" key="1">
    <source>
        <dbReference type="EMBL" id="KAI7992335.1"/>
    </source>
</evidence>
<dbReference type="EMBL" id="CM045770">
    <property type="protein sequence ID" value="KAI7992335.1"/>
    <property type="molecule type" value="Genomic_DNA"/>
</dbReference>
<name>A0ACC0FW94_9ERIC</name>
<sequence length="101" mass="11448">MVYPRKTLTMEKKGDMRGLNKKDATAVQSSVRAPSPRPLTPDPIKARTDLEKIQQTHEMLVSVVKRYPGTRHQEKLQNSAIRKNFALDMHASSFSCKALQI</sequence>
<reference evidence="1 2" key="1">
    <citation type="journal article" date="2022" name="Plant J.">
        <title>Chromosome-level genome of Camellia lanceoleosa provides a valuable resource for understanding genome evolution and self-incompatibility.</title>
        <authorList>
            <person name="Gong W."/>
            <person name="Xiao S."/>
            <person name="Wang L."/>
            <person name="Liao Z."/>
            <person name="Chang Y."/>
            <person name="Mo W."/>
            <person name="Hu G."/>
            <person name="Li W."/>
            <person name="Zhao G."/>
            <person name="Zhu H."/>
            <person name="Hu X."/>
            <person name="Ji K."/>
            <person name="Xiang X."/>
            <person name="Song Q."/>
            <person name="Yuan D."/>
            <person name="Jin S."/>
            <person name="Zhang L."/>
        </authorList>
    </citation>
    <scope>NUCLEOTIDE SEQUENCE [LARGE SCALE GENOMIC DNA]</scope>
    <source>
        <strain evidence="1">SQ_2022a</strain>
    </source>
</reference>
<dbReference type="Proteomes" id="UP001060215">
    <property type="component" value="Chromosome 13"/>
</dbReference>
<keyword evidence="2" id="KW-1185">Reference proteome</keyword>
<protein>
    <submittedName>
        <fullName evidence="1">Uncharacterized protein</fullName>
    </submittedName>
</protein>
<gene>
    <name evidence="1" type="ORF">LOK49_LG12G00930</name>
</gene>
<comment type="caution">
    <text evidence="1">The sequence shown here is derived from an EMBL/GenBank/DDBJ whole genome shotgun (WGS) entry which is preliminary data.</text>
</comment>
<proteinExistence type="predicted"/>
<organism evidence="1 2">
    <name type="scientific">Camellia lanceoleosa</name>
    <dbReference type="NCBI Taxonomy" id="1840588"/>
    <lineage>
        <taxon>Eukaryota</taxon>
        <taxon>Viridiplantae</taxon>
        <taxon>Streptophyta</taxon>
        <taxon>Embryophyta</taxon>
        <taxon>Tracheophyta</taxon>
        <taxon>Spermatophyta</taxon>
        <taxon>Magnoliopsida</taxon>
        <taxon>eudicotyledons</taxon>
        <taxon>Gunneridae</taxon>
        <taxon>Pentapetalae</taxon>
        <taxon>asterids</taxon>
        <taxon>Ericales</taxon>
        <taxon>Theaceae</taxon>
        <taxon>Camellia</taxon>
    </lineage>
</organism>